<protein>
    <submittedName>
        <fullName evidence="2">Uncharacterized protein</fullName>
    </submittedName>
</protein>
<reference evidence="2" key="1">
    <citation type="submission" date="2014-11" db="EMBL/GenBank/DDBJ databases">
        <authorList>
            <person name="Amaro Gonzalez C."/>
        </authorList>
    </citation>
    <scope>NUCLEOTIDE SEQUENCE</scope>
</reference>
<organism evidence="2">
    <name type="scientific">Anguilla anguilla</name>
    <name type="common">European freshwater eel</name>
    <name type="synonym">Muraena anguilla</name>
    <dbReference type="NCBI Taxonomy" id="7936"/>
    <lineage>
        <taxon>Eukaryota</taxon>
        <taxon>Metazoa</taxon>
        <taxon>Chordata</taxon>
        <taxon>Craniata</taxon>
        <taxon>Vertebrata</taxon>
        <taxon>Euteleostomi</taxon>
        <taxon>Actinopterygii</taxon>
        <taxon>Neopterygii</taxon>
        <taxon>Teleostei</taxon>
        <taxon>Anguilliformes</taxon>
        <taxon>Anguillidae</taxon>
        <taxon>Anguilla</taxon>
    </lineage>
</organism>
<keyword evidence="1" id="KW-0732">Signal</keyword>
<sequence length="43" mass="5022">MLRSGLWGLSVFTFLHAVELSNLITNTSFSHFRCRFQRYLQGS</sequence>
<name>A0A0E9SDV7_ANGAN</name>
<dbReference type="AlphaFoldDB" id="A0A0E9SDV7"/>
<evidence type="ECO:0000256" key="1">
    <source>
        <dbReference type="SAM" id="SignalP"/>
    </source>
</evidence>
<dbReference type="EMBL" id="GBXM01069722">
    <property type="protein sequence ID" value="JAH38855.1"/>
    <property type="molecule type" value="Transcribed_RNA"/>
</dbReference>
<accession>A0A0E9SDV7</accession>
<evidence type="ECO:0000313" key="2">
    <source>
        <dbReference type="EMBL" id="JAH38855.1"/>
    </source>
</evidence>
<feature type="signal peptide" evidence="1">
    <location>
        <begin position="1"/>
        <end position="17"/>
    </location>
</feature>
<proteinExistence type="predicted"/>
<feature type="chain" id="PRO_5002432831" evidence="1">
    <location>
        <begin position="18"/>
        <end position="43"/>
    </location>
</feature>
<reference evidence="2" key="2">
    <citation type="journal article" date="2015" name="Fish Shellfish Immunol.">
        <title>Early steps in the European eel (Anguilla anguilla)-Vibrio vulnificus interaction in the gills: Role of the RtxA13 toxin.</title>
        <authorList>
            <person name="Callol A."/>
            <person name="Pajuelo D."/>
            <person name="Ebbesson L."/>
            <person name="Teles M."/>
            <person name="MacKenzie S."/>
            <person name="Amaro C."/>
        </authorList>
    </citation>
    <scope>NUCLEOTIDE SEQUENCE</scope>
</reference>